<name>A0A0F9QCA2_9ZZZZ</name>
<dbReference type="InterPro" id="IPR051459">
    <property type="entry name" value="Cytochrome_c-type_DH"/>
</dbReference>
<reference evidence="5" key="1">
    <citation type="journal article" date="2015" name="Nature">
        <title>Complex archaea that bridge the gap between prokaryotes and eukaryotes.</title>
        <authorList>
            <person name="Spang A."/>
            <person name="Saw J.H."/>
            <person name="Jorgensen S.L."/>
            <person name="Zaremba-Niedzwiedzka K."/>
            <person name="Martijn J."/>
            <person name="Lind A.E."/>
            <person name="van Eijk R."/>
            <person name="Schleper C."/>
            <person name="Guy L."/>
            <person name="Ettema T.J."/>
        </authorList>
    </citation>
    <scope>NUCLEOTIDE SEQUENCE</scope>
</reference>
<dbReference type="Pfam" id="PF13442">
    <property type="entry name" value="Cytochrome_CBB3"/>
    <property type="match status" value="1"/>
</dbReference>
<dbReference type="GO" id="GO:0009055">
    <property type="term" value="F:electron transfer activity"/>
    <property type="evidence" value="ECO:0007669"/>
    <property type="project" value="InterPro"/>
</dbReference>
<dbReference type="PANTHER" id="PTHR35008">
    <property type="entry name" value="BLL4482 PROTEIN-RELATED"/>
    <property type="match status" value="1"/>
</dbReference>
<dbReference type="SUPFAM" id="SSF46626">
    <property type="entry name" value="Cytochrome c"/>
    <property type="match status" value="1"/>
</dbReference>
<dbReference type="InterPro" id="IPR009056">
    <property type="entry name" value="Cyt_c-like_dom"/>
</dbReference>
<dbReference type="Gene3D" id="2.120.10.30">
    <property type="entry name" value="TolB, C-terminal domain"/>
    <property type="match status" value="1"/>
</dbReference>
<dbReference type="Gene3D" id="1.10.760.10">
    <property type="entry name" value="Cytochrome c-like domain"/>
    <property type="match status" value="1"/>
</dbReference>
<keyword evidence="2" id="KW-0479">Metal-binding</keyword>
<dbReference type="PANTHER" id="PTHR35008:SF8">
    <property type="entry name" value="ALCOHOL DEHYDROGENASE CYTOCHROME C SUBUNIT"/>
    <property type="match status" value="1"/>
</dbReference>
<dbReference type="PROSITE" id="PS51007">
    <property type="entry name" value="CYTC"/>
    <property type="match status" value="1"/>
</dbReference>
<dbReference type="InterPro" id="IPR054539">
    <property type="entry name" value="Beta-prop_PDH"/>
</dbReference>
<evidence type="ECO:0000256" key="2">
    <source>
        <dbReference type="ARBA" id="ARBA00022723"/>
    </source>
</evidence>
<protein>
    <recommendedName>
        <fullName evidence="4">Cytochrome c domain-containing protein</fullName>
    </recommendedName>
</protein>
<organism evidence="5">
    <name type="scientific">marine sediment metagenome</name>
    <dbReference type="NCBI Taxonomy" id="412755"/>
    <lineage>
        <taxon>unclassified sequences</taxon>
        <taxon>metagenomes</taxon>
        <taxon>ecological metagenomes</taxon>
    </lineage>
</organism>
<dbReference type="GO" id="GO:0046872">
    <property type="term" value="F:metal ion binding"/>
    <property type="evidence" value="ECO:0007669"/>
    <property type="project" value="UniProtKB-KW"/>
</dbReference>
<dbReference type="AlphaFoldDB" id="A0A0F9QCA2"/>
<evidence type="ECO:0000313" key="5">
    <source>
        <dbReference type="EMBL" id="KKN02908.1"/>
    </source>
</evidence>
<proteinExistence type="predicted"/>
<dbReference type="GO" id="GO:0020037">
    <property type="term" value="F:heme binding"/>
    <property type="evidence" value="ECO:0007669"/>
    <property type="project" value="InterPro"/>
</dbReference>
<gene>
    <name evidence="5" type="ORF">LCGC14_1113030</name>
</gene>
<dbReference type="InterPro" id="IPR036909">
    <property type="entry name" value="Cyt_c-like_dom_sf"/>
</dbReference>
<evidence type="ECO:0000256" key="3">
    <source>
        <dbReference type="ARBA" id="ARBA00023004"/>
    </source>
</evidence>
<dbReference type="Pfam" id="PF22807">
    <property type="entry name" value="TrAA12"/>
    <property type="match status" value="1"/>
</dbReference>
<dbReference type="InterPro" id="IPR011042">
    <property type="entry name" value="6-blade_b-propeller_TolB-like"/>
</dbReference>
<dbReference type="EMBL" id="LAZR01005094">
    <property type="protein sequence ID" value="KKN02908.1"/>
    <property type="molecule type" value="Genomic_DNA"/>
</dbReference>
<evidence type="ECO:0000259" key="4">
    <source>
        <dbReference type="PROSITE" id="PS51007"/>
    </source>
</evidence>
<keyword evidence="1" id="KW-0349">Heme</keyword>
<keyword evidence="3" id="KW-0408">Iron</keyword>
<accession>A0A0F9QCA2</accession>
<dbReference type="SUPFAM" id="SSF50952">
    <property type="entry name" value="Soluble quinoprotein glucose dehydrogenase"/>
    <property type="match status" value="1"/>
</dbReference>
<dbReference type="InterPro" id="IPR011041">
    <property type="entry name" value="Quinoprot_gluc/sorb_DH_b-prop"/>
</dbReference>
<feature type="domain" description="Cytochrome c" evidence="4">
    <location>
        <begin position="486"/>
        <end position="574"/>
    </location>
</feature>
<evidence type="ECO:0000256" key="1">
    <source>
        <dbReference type="ARBA" id="ARBA00022617"/>
    </source>
</evidence>
<comment type="caution">
    <text evidence="5">The sequence shown here is derived from an EMBL/GenBank/DDBJ whole genome shotgun (WGS) entry which is preliminary data.</text>
</comment>
<sequence length="597" mass="66862">MNKKSEASYQIASLGKNWSIYFFILLAGMSLCQCSPEMPAGDPDNGGLFLPDEFEAVVVVDSLKGRARHLAVNDNGDIYVKLRFPDSLGGNAALRDTDNDGKADIVETFDDYLDKSSYGTAMRIHNGYLYFSSVTRIFRQKLTDKLVPDSQIELIVRDTQPPKQHDAKPIAFDKKGNLYTVFGAPSDACQEDDRVFMSPGINPCPILEHRAGVWKFDANKKGQLQKDGKKFATGLRSIVGLEWNEQDDNLFTVVHGRDYIYNTWPEKFTVWEGAMLPSEVFLKLEEGSDAGWPYHYYDQIKEDYFLSPEYGGDGVKQGENLDSLVKPLVGFPGHFAPNDLLFYTGDQFPEHYKNGAFVALHSSTSRAPYPQAGYFIAFVPMDKGMPSGPWEVFADGFAGIDTIINTSYAKYRPMGLSMGPDGSIYISESEKGKIWRVMYKGAKEKFGKAQLAKMEERKKNAPNIKTPDEEKDIVATAEDGFFAKTGNMAEGARLYNTYCALCHQKNGRGNDRFPPLNYSEWVNDDKERLIDVVLNGLEGEILVHGKSYNNVMPKQDHLKDEDIALILTYIRQNFGNLSSGIDSEEVAKVRNADSNSK</sequence>